<accession>A0A9P6E1G7</accession>
<dbReference type="PROSITE" id="PS00109">
    <property type="entry name" value="PROTEIN_KINASE_TYR"/>
    <property type="match status" value="1"/>
</dbReference>
<dbReference type="EMBL" id="MU128919">
    <property type="protein sequence ID" value="KAF9519248.1"/>
    <property type="molecule type" value="Genomic_DNA"/>
</dbReference>
<organism evidence="3 4">
    <name type="scientific">Hydnum rufescens UP504</name>
    <dbReference type="NCBI Taxonomy" id="1448309"/>
    <lineage>
        <taxon>Eukaryota</taxon>
        <taxon>Fungi</taxon>
        <taxon>Dikarya</taxon>
        <taxon>Basidiomycota</taxon>
        <taxon>Agaricomycotina</taxon>
        <taxon>Agaricomycetes</taxon>
        <taxon>Cantharellales</taxon>
        <taxon>Hydnaceae</taxon>
        <taxon>Hydnum</taxon>
    </lineage>
</organism>
<gene>
    <name evidence="3" type="ORF">BS47DRAFT_1482223</name>
</gene>
<dbReference type="AlphaFoldDB" id="A0A9P6E1G7"/>
<feature type="region of interest" description="Disordered" evidence="1">
    <location>
        <begin position="189"/>
        <end position="228"/>
    </location>
</feature>
<sequence>MVVTQNMDAAERLSTPPNCPGPLPSLSTSEPFSNNVSGYASTSDRDRFKLHPLLNNDLKNTLVSSFEDFLQDVFEFKPSNGIDLEKICQNDETLSHLQAFLSSLTKPEVDQYRLFTDLVNHMSSLIAAEEGRECSIFARDHHSSAVLSSLGTTRYPDVVFTPKPENLQCNPLHWSDVRLVLEFKQCSTPSGGSSAPSNASTGSKHRHGASTSDNALNESPRTQTSKINQDTLQLATYALESFYHGPYRSHVVHGMIQGSTLELWYYDRVGAVRSGGVNFAEDLVLLAQFLTAIAHLSETSWGLHPRINYPRSTPLPQPPCPHPRSRIPNSTDEKGSSLGTKRNGSLRGSSHQSARESQLDKPFGGATITIQDRTFVLGDCVFRQYALVGRGTCVIEADGGTVVVKLSWPENTRTPEYEFLERAYTSAEGIRRWKYEHMKDHLPVLEAKEDFGEWGPRSRILARRSTLDLSRMGSRILRVTVYQKLERMIELRTADDLMSVMGDIALCHRWLYRVMGILHRDISMNNIMFGRNGAKVIGVLIDYDLAIDINKPSRTSLERTGVRRFMAVDLMEDTRMLHHARHDMESMFWVLVWFTFRHQDGKEIRAAGRPLEDWITTTVLKDLKRSFLTKINGAPTAPFAGLEDSCIVPLNRLFSLEHVALGDYDRSVKKWDGYDHGAGLEPPKKPAFPREAVFYDDSSMWIVLWKVFKPADPIEFDDVCNSARLGFLPPGRL</sequence>
<evidence type="ECO:0000256" key="1">
    <source>
        <dbReference type="SAM" id="MobiDB-lite"/>
    </source>
</evidence>
<feature type="region of interest" description="Disordered" evidence="1">
    <location>
        <begin position="1"/>
        <end position="32"/>
    </location>
</feature>
<dbReference type="OrthoDB" id="5569250at2759"/>
<evidence type="ECO:0000313" key="4">
    <source>
        <dbReference type="Proteomes" id="UP000886523"/>
    </source>
</evidence>
<dbReference type="PANTHER" id="PTHR38248">
    <property type="entry name" value="FUNK1 6"/>
    <property type="match status" value="1"/>
</dbReference>
<dbReference type="InterPro" id="IPR011009">
    <property type="entry name" value="Kinase-like_dom_sf"/>
</dbReference>
<dbReference type="GO" id="GO:0004672">
    <property type="term" value="F:protein kinase activity"/>
    <property type="evidence" value="ECO:0007669"/>
    <property type="project" value="InterPro"/>
</dbReference>
<evidence type="ECO:0000313" key="3">
    <source>
        <dbReference type="EMBL" id="KAF9519248.1"/>
    </source>
</evidence>
<feature type="compositionally biased region" description="Polar residues" evidence="1">
    <location>
        <begin position="209"/>
        <end position="228"/>
    </location>
</feature>
<dbReference type="Gene3D" id="1.10.510.10">
    <property type="entry name" value="Transferase(Phosphotransferase) domain 1"/>
    <property type="match status" value="1"/>
</dbReference>
<comment type="caution">
    <text evidence="3">The sequence shown here is derived from an EMBL/GenBank/DDBJ whole genome shotgun (WGS) entry which is preliminary data.</text>
</comment>
<protein>
    <recommendedName>
        <fullName evidence="2">Fungal-type protein kinase domain-containing protein</fullName>
    </recommendedName>
</protein>
<dbReference type="Proteomes" id="UP000886523">
    <property type="component" value="Unassembled WGS sequence"/>
</dbReference>
<feature type="compositionally biased region" description="Polar residues" evidence="1">
    <location>
        <begin position="337"/>
        <end position="352"/>
    </location>
</feature>
<feature type="region of interest" description="Disordered" evidence="1">
    <location>
        <begin position="312"/>
        <end position="360"/>
    </location>
</feature>
<feature type="compositionally biased region" description="Low complexity" evidence="1">
    <location>
        <begin position="189"/>
        <end position="202"/>
    </location>
</feature>
<keyword evidence="4" id="KW-1185">Reference proteome</keyword>
<dbReference type="InterPro" id="IPR008266">
    <property type="entry name" value="Tyr_kinase_AS"/>
</dbReference>
<dbReference type="InterPro" id="IPR040976">
    <property type="entry name" value="Pkinase_fungal"/>
</dbReference>
<evidence type="ECO:0000259" key="2">
    <source>
        <dbReference type="Pfam" id="PF17667"/>
    </source>
</evidence>
<name>A0A9P6E1G7_9AGAM</name>
<feature type="domain" description="Fungal-type protein kinase" evidence="2">
    <location>
        <begin position="222"/>
        <end position="594"/>
    </location>
</feature>
<reference evidence="3" key="1">
    <citation type="journal article" date="2020" name="Nat. Commun.">
        <title>Large-scale genome sequencing of mycorrhizal fungi provides insights into the early evolution of symbiotic traits.</title>
        <authorList>
            <person name="Miyauchi S."/>
            <person name="Kiss E."/>
            <person name="Kuo A."/>
            <person name="Drula E."/>
            <person name="Kohler A."/>
            <person name="Sanchez-Garcia M."/>
            <person name="Morin E."/>
            <person name="Andreopoulos B."/>
            <person name="Barry K.W."/>
            <person name="Bonito G."/>
            <person name="Buee M."/>
            <person name="Carver A."/>
            <person name="Chen C."/>
            <person name="Cichocki N."/>
            <person name="Clum A."/>
            <person name="Culley D."/>
            <person name="Crous P.W."/>
            <person name="Fauchery L."/>
            <person name="Girlanda M."/>
            <person name="Hayes R.D."/>
            <person name="Keri Z."/>
            <person name="LaButti K."/>
            <person name="Lipzen A."/>
            <person name="Lombard V."/>
            <person name="Magnuson J."/>
            <person name="Maillard F."/>
            <person name="Murat C."/>
            <person name="Nolan M."/>
            <person name="Ohm R.A."/>
            <person name="Pangilinan J."/>
            <person name="Pereira M.F."/>
            <person name="Perotto S."/>
            <person name="Peter M."/>
            <person name="Pfister S."/>
            <person name="Riley R."/>
            <person name="Sitrit Y."/>
            <person name="Stielow J.B."/>
            <person name="Szollosi G."/>
            <person name="Zifcakova L."/>
            <person name="Stursova M."/>
            <person name="Spatafora J.W."/>
            <person name="Tedersoo L."/>
            <person name="Vaario L.M."/>
            <person name="Yamada A."/>
            <person name="Yan M."/>
            <person name="Wang P."/>
            <person name="Xu J."/>
            <person name="Bruns T."/>
            <person name="Baldrian P."/>
            <person name="Vilgalys R."/>
            <person name="Dunand C."/>
            <person name="Henrissat B."/>
            <person name="Grigoriev I.V."/>
            <person name="Hibbett D."/>
            <person name="Nagy L.G."/>
            <person name="Martin F.M."/>
        </authorList>
    </citation>
    <scope>NUCLEOTIDE SEQUENCE</scope>
    <source>
        <strain evidence="3">UP504</strain>
    </source>
</reference>
<feature type="compositionally biased region" description="Pro residues" evidence="1">
    <location>
        <begin position="313"/>
        <end position="322"/>
    </location>
</feature>
<proteinExistence type="predicted"/>
<dbReference type="Pfam" id="PF17667">
    <property type="entry name" value="Pkinase_fungal"/>
    <property type="match status" value="1"/>
</dbReference>
<dbReference type="PANTHER" id="PTHR38248:SF2">
    <property type="entry name" value="FUNK1 11"/>
    <property type="match status" value="1"/>
</dbReference>
<dbReference type="SUPFAM" id="SSF56112">
    <property type="entry name" value="Protein kinase-like (PK-like)"/>
    <property type="match status" value="1"/>
</dbReference>